<dbReference type="GO" id="GO:0004045">
    <property type="term" value="F:peptidyl-tRNA hydrolase activity"/>
    <property type="evidence" value="ECO:0007669"/>
    <property type="project" value="UniProtKB-EC"/>
</dbReference>
<evidence type="ECO:0000313" key="9">
    <source>
        <dbReference type="EMBL" id="PIZ63845.1"/>
    </source>
</evidence>
<accession>A0A2M7U1B6</accession>
<evidence type="ECO:0000256" key="6">
    <source>
        <dbReference type="ARBA" id="ARBA00050038"/>
    </source>
</evidence>
<dbReference type="CDD" id="cd00462">
    <property type="entry name" value="PTH"/>
    <property type="match status" value="1"/>
</dbReference>
<dbReference type="GO" id="GO:0000049">
    <property type="term" value="F:tRNA binding"/>
    <property type="evidence" value="ECO:0007669"/>
    <property type="project" value="UniProtKB-KW"/>
</dbReference>
<gene>
    <name evidence="9" type="ORF">COY16_00845</name>
</gene>
<comment type="catalytic activity">
    <reaction evidence="7">
        <text>an N-acyl-L-alpha-aminoacyl-tRNA + H2O = an N-acyl-L-amino acid + a tRNA + H(+)</text>
        <dbReference type="Rhea" id="RHEA:54448"/>
        <dbReference type="Rhea" id="RHEA-COMP:10123"/>
        <dbReference type="Rhea" id="RHEA-COMP:13883"/>
        <dbReference type="ChEBI" id="CHEBI:15377"/>
        <dbReference type="ChEBI" id="CHEBI:15378"/>
        <dbReference type="ChEBI" id="CHEBI:59874"/>
        <dbReference type="ChEBI" id="CHEBI:78442"/>
        <dbReference type="ChEBI" id="CHEBI:138191"/>
        <dbReference type="EC" id="3.1.1.29"/>
    </reaction>
</comment>
<evidence type="ECO:0000256" key="4">
    <source>
        <dbReference type="ARBA" id="ARBA00022884"/>
    </source>
</evidence>
<dbReference type="PROSITE" id="PS01195">
    <property type="entry name" value="PEPT_TRNA_HYDROL_1"/>
    <property type="match status" value="1"/>
</dbReference>
<evidence type="ECO:0000256" key="2">
    <source>
        <dbReference type="ARBA" id="ARBA00022555"/>
    </source>
</evidence>
<keyword evidence="2" id="KW-0820">tRNA-binding</keyword>
<comment type="caution">
    <text evidence="9">The sequence shown here is derived from an EMBL/GenBank/DDBJ whole genome shotgun (WGS) entry which is preliminary data.</text>
</comment>
<evidence type="ECO:0000256" key="8">
    <source>
        <dbReference type="RuleBase" id="RU004320"/>
    </source>
</evidence>
<dbReference type="InterPro" id="IPR036416">
    <property type="entry name" value="Pept_tRNA_hydro_sf"/>
</dbReference>
<dbReference type="EC" id="3.1.1.29" evidence="1 7"/>
<sequence>MNLLLAGLGNPGDKYRLNRHNAGFMFLDWLLKAKDSHFIIKEERFRFDKYSNAELLKVEYKSHKSQLTTVFAKPQTFMNRSGQTVAHLISVPTIIFVAHDDLDIRIGNFKIQKSVGPKMHNGLESIEQSLKSKSFWRIRIGIDNRTSDNSIPGEPYVLSNFSGEEAEMLEKTFPRILSKLQLLLEDPSIL</sequence>
<reference evidence="10" key="1">
    <citation type="submission" date="2017-09" db="EMBL/GenBank/DDBJ databases">
        <title>Depth-based differentiation of microbial function through sediment-hosted aquifers and enrichment of novel symbionts in the deep terrestrial subsurface.</title>
        <authorList>
            <person name="Probst A.J."/>
            <person name="Ladd B."/>
            <person name="Jarett J.K."/>
            <person name="Geller-Mcgrath D.E."/>
            <person name="Sieber C.M.K."/>
            <person name="Emerson J.B."/>
            <person name="Anantharaman K."/>
            <person name="Thomas B.C."/>
            <person name="Malmstrom R."/>
            <person name="Stieglmeier M."/>
            <person name="Klingl A."/>
            <person name="Woyke T."/>
            <person name="Ryan C.M."/>
            <person name="Banfield J.F."/>
        </authorList>
    </citation>
    <scope>NUCLEOTIDE SEQUENCE [LARGE SCALE GENOMIC DNA]</scope>
</reference>
<dbReference type="NCBIfam" id="TIGR00447">
    <property type="entry name" value="pth"/>
    <property type="match status" value="1"/>
</dbReference>
<dbReference type="PANTHER" id="PTHR17224">
    <property type="entry name" value="PEPTIDYL-TRNA HYDROLASE"/>
    <property type="match status" value="1"/>
</dbReference>
<evidence type="ECO:0000256" key="3">
    <source>
        <dbReference type="ARBA" id="ARBA00022801"/>
    </source>
</evidence>
<proteinExistence type="inferred from homology"/>
<evidence type="ECO:0000313" key="10">
    <source>
        <dbReference type="Proteomes" id="UP000228503"/>
    </source>
</evidence>
<protein>
    <recommendedName>
        <fullName evidence="6 7">Peptidyl-tRNA hydrolase</fullName>
        <ecNumber evidence="1 7">3.1.1.29</ecNumber>
    </recommendedName>
</protein>
<dbReference type="Gene3D" id="3.40.50.1470">
    <property type="entry name" value="Peptidyl-tRNA hydrolase"/>
    <property type="match status" value="1"/>
</dbReference>
<evidence type="ECO:0000256" key="7">
    <source>
        <dbReference type="RuleBase" id="RU000673"/>
    </source>
</evidence>
<comment type="similarity">
    <text evidence="5 8">Belongs to the PTH family.</text>
</comment>
<keyword evidence="4" id="KW-0694">RNA-binding</keyword>
<dbReference type="Proteomes" id="UP000228503">
    <property type="component" value="Unassembled WGS sequence"/>
</dbReference>
<organism evidence="9 10">
    <name type="scientific">Candidatus Roizmanbacteria bacterium CG_4_10_14_0_2_um_filter_39_13</name>
    <dbReference type="NCBI Taxonomy" id="1974825"/>
    <lineage>
        <taxon>Bacteria</taxon>
        <taxon>Candidatus Roizmaniibacteriota</taxon>
    </lineage>
</organism>
<dbReference type="SUPFAM" id="SSF53178">
    <property type="entry name" value="Peptidyl-tRNA hydrolase-like"/>
    <property type="match status" value="1"/>
</dbReference>
<keyword evidence="3 7" id="KW-0378">Hydrolase</keyword>
<dbReference type="PANTHER" id="PTHR17224:SF1">
    <property type="entry name" value="PEPTIDYL-TRNA HYDROLASE"/>
    <property type="match status" value="1"/>
</dbReference>
<dbReference type="EMBL" id="PFOB01000012">
    <property type="protein sequence ID" value="PIZ63845.1"/>
    <property type="molecule type" value="Genomic_DNA"/>
</dbReference>
<evidence type="ECO:0000256" key="5">
    <source>
        <dbReference type="ARBA" id="ARBA00038063"/>
    </source>
</evidence>
<name>A0A2M7U1B6_9BACT</name>
<dbReference type="InterPro" id="IPR018171">
    <property type="entry name" value="Pept_tRNA_hydro_CS"/>
</dbReference>
<dbReference type="InterPro" id="IPR001328">
    <property type="entry name" value="Pept_tRNA_hydro"/>
</dbReference>
<dbReference type="Pfam" id="PF01195">
    <property type="entry name" value="Pept_tRNA_hydro"/>
    <property type="match status" value="1"/>
</dbReference>
<evidence type="ECO:0000256" key="1">
    <source>
        <dbReference type="ARBA" id="ARBA00013260"/>
    </source>
</evidence>
<dbReference type="AlphaFoldDB" id="A0A2M7U1B6"/>